<gene>
    <name evidence="1" type="ORF">FA95DRAFT_1497267</name>
</gene>
<organism evidence="1 2">
    <name type="scientific">Auriscalpium vulgare</name>
    <dbReference type="NCBI Taxonomy" id="40419"/>
    <lineage>
        <taxon>Eukaryota</taxon>
        <taxon>Fungi</taxon>
        <taxon>Dikarya</taxon>
        <taxon>Basidiomycota</taxon>
        <taxon>Agaricomycotina</taxon>
        <taxon>Agaricomycetes</taxon>
        <taxon>Russulales</taxon>
        <taxon>Auriscalpiaceae</taxon>
        <taxon>Auriscalpium</taxon>
    </lineage>
</organism>
<keyword evidence="2" id="KW-1185">Reference proteome</keyword>
<accession>A0ACB8RJF3</accession>
<sequence>YGICTDIGYNGATNTMTAMLELPGVKIEDLSITLATEPYTKLRQITIAGRARPAFGELEHEEREGRARITRERKFGNLMKRLTVPPETQARDVLAELQDGILILSIPLGPPIAVEEPQVITIR</sequence>
<dbReference type="EMBL" id="MU275987">
    <property type="protein sequence ID" value="KAI0044321.1"/>
    <property type="molecule type" value="Genomic_DNA"/>
</dbReference>
<reference evidence="1" key="2">
    <citation type="journal article" date="2022" name="New Phytol.">
        <title>Evolutionary transition to the ectomycorrhizal habit in the genomes of a hyperdiverse lineage of mushroom-forming fungi.</title>
        <authorList>
            <person name="Looney B."/>
            <person name="Miyauchi S."/>
            <person name="Morin E."/>
            <person name="Drula E."/>
            <person name="Courty P.E."/>
            <person name="Kohler A."/>
            <person name="Kuo A."/>
            <person name="LaButti K."/>
            <person name="Pangilinan J."/>
            <person name="Lipzen A."/>
            <person name="Riley R."/>
            <person name="Andreopoulos W."/>
            <person name="He G."/>
            <person name="Johnson J."/>
            <person name="Nolan M."/>
            <person name="Tritt A."/>
            <person name="Barry K.W."/>
            <person name="Grigoriev I.V."/>
            <person name="Nagy L.G."/>
            <person name="Hibbett D."/>
            <person name="Henrissat B."/>
            <person name="Matheny P.B."/>
            <person name="Labbe J."/>
            <person name="Martin F.M."/>
        </authorList>
    </citation>
    <scope>NUCLEOTIDE SEQUENCE</scope>
    <source>
        <strain evidence="1">FP105234-sp</strain>
    </source>
</reference>
<comment type="caution">
    <text evidence="1">The sequence shown here is derived from an EMBL/GenBank/DDBJ whole genome shotgun (WGS) entry which is preliminary data.</text>
</comment>
<evidence type="ECO:0000313" key="2">
    <source>
        <dbReference type="Proteomes" id="UP000814033"/>
    </source>
</evidence>
<name>A0ACB8RJF3_9AGAM</name>
<evidence type="ECO:0000313" key="1">
    <source>
        <dbReference type="EMBL" id="KAI0044321.1"/>
    </source>
</evidence>
<proteinExistence type="predicted"/>
<feature type="non-terminal residue" evidence="1">
    <location>
        <position position="1"/>
    </location>
</feature>
<dbReference type="Proteomes" id="UP000814033">
    <property type="component" value="Unassembled WGS sequence"/>
</dbReference>
<protein>
    <submittedName>
        <fullName evidence="1">Uncharacterized protein</fullName>
    </submittedName>
</protein>
<reference evidence="1" key="1">
    <citation type="submission" date="2021-02" db="EMBL/GenBank/DDBJ databases">
        <authorList>
            <consortium name="DOE Joint Genome Institute"/>
            <person name="Ahrendt S."/>
            <person name="Looney B.P."/>
            <person name="Miyauchi S."/>
            <person name="Morin E."/>
            <person name="Drula E."/>
            <person name="Courty P.E."/>
            <person name="Chicoki N."/>
            <person name="Fauchery L."/>
            <person name="Kohler A."/>
            <person name="Kuo A."/>
            <person name="Labutti K."/>
            <person name="Pangilinan J."/>
            <person name="Lipzen A."/>
            <person name="Riley R."/>
            <person name="Andreopoulos W."/>
            <person name="He G."/>
            <person name="Johnson J."/>
            <person name="Barry K.W."/>
            <person name="Grigoriev I.V."/>
            <person name="Nagy L."/>
            <person name="Hibbett D."/>
            <person name="Henrissat B."/>
            <person name="Matheny P.B."/>
            <person name="Labbe J."/>
            <person name="Martin F."/>
        </authorList>
    </citation>
    <scope>NUCLEOTIDE SEQUENCE</scope>
    <source>
        <strain evidence="1">FP105234-sp</strain>
    </source>
</reference>